<dbReference type="Proteomes" id="UP000245910">
    <property type="component" value="Chromosome III"/>
</dbReference>
<keyword evidence="1" id="KW-1133">Transmembrane helix</keyword>
<evidence type="ECO:0000313" key="3">
    <source>
        <dbReference type="Proteomes" id="UP000245910"/>
    </source>
</evidence>
<dbReference type="STRING" id="56646.A0A2L2TZK2"/>
<sequence length="393" mass="44429">MDCYSGTLSSLVGMEEVEFDADIAALGVLIAFVATSLAVIIVLVFAFLTLSVPSRLHNTGDAVMAAGMRRFYRRLRVWLPKLKRFVIEMHTVSRIPRRLQQCIDTDSTDGLSTIEKEALYIHIRLRRNWSDDLEGIYRQLQFELFDKKSKTTTLSEIWQKVDEKERNNLLNEWLRLKALSLLAPEIKGQSHLWLHDIMTAERWAFHQCCGSFLWSGNVYRTTSIFASRVTTIGFGQVVPLALLALLVFAAMESRADSGSLDDSEAIRFMRQRLQQKAQVSGYPHLYNWSLQEGVGFHAITMFAFITLRGLFMALGTATMNLVMTVLLASLIVRRAIDLVLIAKATRPIPEILRKLGSDISNEPLQVGDQASRMVMAQGVAETNQDVQDEEVNR</sequence>
<feature type="transmembrane region" description="Helical" evidence="1">
    <location>
        <begin position="229"/>
        <end position="251"/>
    </location>
</feature>
<evidence type="ECO:0000256" key="1">
    <source>
        <dbReference type="SAM" id="Phobius"/>
    </source>
</evidence>
<organism evidence="2 3">
    <name type="scientific">Fusarium venenatum</name>
    <dbReference type="NCBI Taxonomy" id="56646"/>
    <lineage>
        <taxon>Eukaryota</taxon>
        <taxon>Fungi</taxon>
        <taxon>Dikarya</taxon>
        <taxon>Ascomycota</taxon>
        <taxon>Pezizomycotina</taxon>
        <taxon>Sordariomycetes</taxon>
        <taxon>Hypocreomycetidae</taxon>
        <taxon>Hypocreales</taxon>
        <taxon>Nectriaceae</taxon>
        <taxon>Fusarium</taxon>
    </lineage>
</organism>
<keyword evidence="1" id="KW-0812">Transmembrane</keyword>
<feature type="transmembrane region" description="Helical" evidence="1">
    <location>
        <begin position="310"/>
        <end position="332"/>
    </location>
</feature>
<name>A0A2L2TZK2_9HYPO</name>
<evidence type="ECO:0000313" key="2">
    <source>
        <dbReference type="EMBL" id="CEI70646.1"/>
    </source>
</evidence>
<reference evidence="3" key="1">
    <citation type="submission" date="2014-10" db="EMBL/GenBank/DDBJ databases">
        <authorList>
            <person name="King R."/>
        </authorList>
    </citation>
    <scope>NUCLEOTIDE SEQUENCE [LARGE SCALE GENOMIC DNA]</scope>
    <source>
        <strain evidence="3">A3/5</strain>
    </source>
</reference>
<keyword evidence="1" id="KW-0472">Membrane</keyword>
<feature type="transmembrane region" description="Helical" evidence="1">
    <location>
        <begin position="23"/>
        <end position="48"/>
    </location>
</feature>
<keyword evidence="3" id="KW-1185">Reference proteome</keyword>
<accession>A0A2L2TZK2</accession>
<dbReference type="EMBL" id="LN649231">
    <property type="protein sequence ID" value="CEI70646.1"/>
    <property type="molecule type" value="Genomic_DNA"/>
</dbReference>
<protein>
    <submittedName>
        <fullName evidence="2">Uncharacterized protein</fullName>
    </submittedName>
</protein>
<dbReference type="AlphaFoldDB" id="A0A2L2TZK2"/>
<proteinExistence type="predicted"/>